<dbReference type="GO" id="GO:0005634">
    <property type="term" value="C:nucleus"/>
    <property type="evidence" value="ECO:0007669"/>
    <property type="project" value="UniProtKB-SubCell"/>
</dbReference>
<keyword evidence="6" id="KW-0677">Repeat</keyword>
<evidence type="ECO:0000256" key="5">
    <source>
        <dbReference type="ARBA" id="ARBA00022723"/>
    </source>
</evidence>
<keyword evidence="8 18" id="KW-0862">Zinc</keyword>
<dbReference type="PROSITE" id="PS50134">
    <property type="entry name" value="ZF_TAZ"/>
    <property type="match status" value="2"/>
</dbReference>
<dbReference type="CDD" id="cd15802">
    <property type="entry name" value="RING_CBP-p300"/>
    <property type="match status" value="1"/>
</dbReference>
<comment type="subcellular location">
    <subcellularLocation>
        <location evidence="1">Nucleus</location>
    </subcellularLocation>
</comment>
<dbReference type="InterPro" id="IPR001487">
    <property type="entry name" value="Bromodomain"/>
</dbReference>
<evidence type="ECO:0000256" key="7">
    <source>
        <dbReference type="ARBA" id="ARBA00022771"/>
    </source>
</evidence>
<feature type="domain" description="KIX" evidence="22">
    <location>
        <begin position="630"/>
        <end position="720"/>
    </location>
</feature>
<dbReference type="Gene3D" id="3.30.60.90">
    <property type="match status" value="1"/>
</dbReference>
<feature type="zinc finger region" description="TAZ-type" evidence="18">
    <location>
        <begin position="482"/>
        <end position="571"/>
    </location>
</feature>
<feature type="compositionally biased region" description="Low complexity" evidence="19">
    <location>
        <begin position="411"/>
        <end position="422"/>
    </location>
</feature>
<evidence type="ECO:0000256" key="10">
    <source>
        <dbReference type="ARBA" id="ARBA00023015"/>
    </source>
</evidence>
<dbReference type="GO" id="GO:0140297">
    <property type="term" value="F:DNA-binding transcription factor binding"/>
    <property type="evidence" value="ECO:0007669"/>
    <property type="project" value="UniProtKB-ARBA"/>
</dbReference>
<dbReference type="InterPro" id="IPR003101">
    <property type="entry name" value="KIX_dom"/>
</dbReference>
<keyword evidence="7 18" id="KW-0863">Zinc-finger</keyword>
<evidence type="ECO:0000256" key="8">
    <source>
        <dbReference type="ARBA" id="ARBA00022833"/>
    </source>
</evidence>
<dbReference type="CDD" id="cd05495">
    <property type="entry name" value="Bromo_cbp_like"/>
    <property type="match status" value="1"/>
</dbReference>
<dbReference type="Gene3D" id="3.30.40.10">
    <property type="entry name" value="Zinc/RING finger domain, C3HC4 (zinc finger)"/>
    <property type="match status" value="1"/>
</dbReference>
<feature type="region of interest" description="Disordered" evidence="19">
    <location>
        <begin position="1661"/>
        <end position="1684"/>
    </location>
</feature>
<evidence type="ECO:0000313" key="24">
    <source>
        <dbReference type="WBParaSite" id="maker-PairedContig_5996-snap-gene-3.5-mRNA-1"/>
    </source>
</evidence>
<feature type="region of interest" description="Disordered" evidence="19">
    <location>
        <begin position="121"/>
        <end position="142"/>
    </location>
</feature>
<dbReference type="InterPro" id="IPR031162">
    <property type="entry name" value="CBP_P300_HAT"/>
</dbReference>
<sequence length="2086" mass="231205">MTDVLDEPSSKKPKLSSPSDFDDDPLSELEKLEPLPSILETMSQTPSSVHMSANNGPGPSSVGSTGATSQPSSVSHGNYMGPASVIQSQAGAPTQTHNAQSQQNAPSQPSVLQELLLNPSSQNNQTLNSPRPPYTTQYQTRSPVTSGATMMASANCPPNVALSAGPRGLRATGPQMYGPAGHTDMTMQPSAGPQLGHPAQQGNYVASQMMPPPNQQSPQSLSYAYQQSGSRPVYANTGSRSVYAAATRSATPQPMSLARGSTPVMLNGASAPRMRAAAHQGMITMQQGGGQMMRTVMVQQGPPYDQGGYAMPPQRASDPYGISQTQTGASPNYAQLPQSHMVARNQPMSYTNAPTASPAIQQSNAMIPHMMEHSTISPQQQPNQPPPPPPPPPSSSSSLTHGNVMPPQMNAPSAAVAGAPGPMTGPKSGIPPNLPPPQMPPANASASSQIQQFTGMNNNAPREGTSMSSTLPTSGTQGNNQDPGRRKLIQLQLVLLLHAHKCQQRERSADGANGRYTCTLQHCSTMKGVLQHMTTCNSGSACNYPHCPSSRQIISHWKNCVRDDCPVCTPLKSRQNVAQAVDRRTVPGTEPDPFRSPNPPNKLVPSLGKGSGIFITSKDIIGLPPPDAPVVKKPWQNAVTEDLRNHLVRKLVEAIFPSPDPASIHDQRIKDLVNYARKVEREMFELANDRVSIEKFTQQKMGEYYHLLAEKIYKIQKELQEKKIKRLHEQGQVGAMAGMQPPQPGVDFDMPGPPNRTTPSFQPSTSTGTPQMNGLSTSISGNAMTNGQVITSGIKMEVPGDVAIGTESSADASGCCSKPGTSNTANAEKAKASVNAVKTEIKIGKADGKGEIKVEEKKELPDKVFDANELRNNLKPVVDKLLSMEESIPFRIPVDPDILGIPDYFDIVKKPMDLSTVSRKLDTGEYKNPWDFNDDMWLMFDNAWLYNRKNSKVYKYCNKLSEVFVEEINPVMQKMGYCCGQKLSFTPLALFCYGQSMCTIARDQTYHVYETTSTQYGVTVSERYTYCTKCFEALPESGISLSENPNDTSNMVPKSKFVQMKNDQIDFEPFEKCIKCFRKWHRVCALFNKKVFPEGFICATCRREKNLAPAENRFTAKKLPHCQLSRFIEERVNKFMKNNPAGKDYEVIIRVLCAADKEVEVKPLMKQKYGPLGFPEKFPYRTKAIFAFEVIDGVEVCFFGLHVQEYGSNCPPPNKRRVYIAYLDSVHFFQPRQLRTEVYHEILLGYLNYAMMLGYTMAHIWACPPSEGDDYIFHCHPPEQRIPKPKRLQDWYKKMLDKGVGEHTVFDYKDIYKQARDENLVTPMELSYFEGDFWPNVIEDCIREAQNEEQERKRQEEAARQEQQNAEDEDGDDIFHDGDNGKSKKNSKKKNNLKKGNSKNKKKVCSQTGNEVTDKLYINFEKHKEVFFTIRLMSPQSELSAQNNEIKDPDPLIASDLMDGRDTFLTRARDEHWEFSSLRRAKYSTICFCHALHNQEKSEGLSYTCNSCQGTAIWHCTTCEDFDLCNKCYETMSHPHKLEKVSTLVEVEDKHDATNSRTESIQRCIQSLVHACQCRDANCRRSTCHKMKRVVQHTKGCKKRQNANCAICKQLIALCCYHAKHCNGTSCQVPFCLNIRQKLQEQRRSQNRRADMMMRRRMDMLSSGYGGTSTPGPSQSGGPAGAMNMSQAVTTHHGTGPMQTYQGTSMTHMQHIQMGQPQGVMSSSQQQMAQMQQLQPHQYQAHGKGGAGSSQMHMMGVPTTMQQSHTISQVQQQQTPHQQGVRMNMTSQLGGMQRPGLVGQMQHAQQPMNPSPYGRGAAQQNTCSMSGTAGPSSSYGGNAGQPMMLGQSMPQNSQSQPIMQQGIQNLRAKVYTGQPIDRTALQQDPQVQAILTRFKNAERAEDKDKVLNDLKKMPHLFAAFIKMTNNERSGGDIPQSLNQQQLSAIQQQQQQGMIRQPQMVTQQSGQWQQGTVSQQQYYQHQQSQVSQSSQQQPRGPGGQYASMSSQGQMAGTAMTQPQWQQQFQRNPQPVSPAMQSQFSQVRSPPVGRSPSVSNVTQSPMMQPGAAQPSVQQMQQGAVNQDQQPYR</sequence>
<dbReference type="Pfam" id="PF02172">
    <property type="entry name" value="KIX"/>
    <property type="match status" value="1"/>
</dbReference>
<dbReference type="CDD" id="cd02337">
    <property type="entry name" value="ZZ_CBP"/>
    <property type="match status" value="1"/>
</dbReference>
<dbReference type="Gene3D" id="2.10.110.40">
    <property type="match status" value="1"/>
</dbReference>
<feature type="compositionally biased region" description="Pro residues" evidence="19">
    <location>
        <begin position="383"/>
        <end position="394"/>
    </location>
</feature>
<evidence type="ECO:0000256" key="13">
    <source>
        <dbReference type="ARBA" id="ARBA00023163"/>
    </source>
</evidence>
<dbReference type="STRING" id="6293.A0A1I8EXJ9"/>
<evidence type="ECO:0000256" key="3">
    <source>
        <dbReference type="ARBA" id="ARBA00022481"/>
    </source>
</evidence>
<dbReference type="SMART" id="SM00291">
    <property type="entry name" value="ZnF_ZZ"/>
    <property type="match status" value="1"/>
</dbReference>
<dbReference type="SUPFAM" id="SSF47370">
    <property type="entry name" value="Bromodomain"/>
    <property type="match status" value="1"/>
</dbReference>
<feature type="region of interest" description="Disordered" evidence="19">
    <location>
        <begin position="1"/>
        <end position="109"/>
    </location>
</feature>
<dbReference type="Pfam" id="PF00569">
    <property type="entry name" value="ZZ"/>
    <property type="match status" value="1"/>
</dbReference>
<dbReference type="InterPro" id="IPR038547">
    <property type="entry name" value="RING_CBP-p300_sf"/>
</dbReference>
<dbReference type="Gene3D" id="1.20.920.10">
    <property type="entry name" value="Bromodomain-like"/>
    <property type="match status" value="1"/>
</dbReference>
<dbReference type="InterPro" id="IPR036427">
    <property type="entry name" value="Bromodomain-like_sf"/>
</dbReference>
<dbReference type="GO" id="GO:0008270">
    <property type="term" value="F:zinc ion binding"/>
    <property type="evidence" value="ECO:0007669"/>
    <property type="project" value="UniProtKB-KW"/>
</dbReference>
<evidence type="ECO:0000256" key="2">
    <source>
        <dbReference type="ARBA" id="ARBA00013184"/>
    </source>
</evidence>
<dbReference type="InterPro" id="IPR036529">
    <property type="entry name" value="KIX_dom_sf"/>
</dbReference>
<dbReference type="InterPro" id="IPR000197">
    <property type="entry name" value="Znf_TAZ"/>
</dbReference>
<dbReference type="EC" id="2.3.1.48" evidence="2"/>
<dbReference type="GO" id="GO:0000123">
    <property type="term" value="C:histone acetyltransferase complex"/>
    <property type="evidence" value="ECO:0007669"/>
    <property type="project" value="TreeGrafter"/>
</dbReference>
<evidence type="ECO:0000256" key="17">
    <source>
        <dbReference type="PROSITE-ProRule" id="PRU00035"/>
    </source>
</evidence>
<evidence type="ECO:0000256" key="14">
    <source>
        <dbReference type="ARBA" id="ARBA00023242"/>
    </source>
</evidence>
<protein>
    <recommendedName>
        <fullName evidence="2">histone acetyltransferase</fullName>
        <ecNumber evidence="2">2.3.1.48</ecNumber>
    </recommendedName>
</protein>
<feature type="region of interest" description="Disordered" evidence="19">
    <location>
        <begin position="1978"/>
        <end position="2086"/>
    </location>
</feature>
<feature type="compositionally biased region" description="Low complexity" evidence="19">
    <location>
        <begin position="2039"/>
        <end position="2053"/>
    </location>
</feature>
<dbReference type="CDD" id="cd15557">
    <property type="entry name" value="PHD_CBP_p300"/>
    <property type="match status" value="1"/>
</dbReference>
<evidence type="ECO:0000256" key="11">
    <source>
        <dbReference type="ARBA" id="ARBA00023117"/>
    </source>
</evidence>
<dbReference type="PANTHER" id="PTHR13808">
    <property type="entry name" value="CBP/P300-RELATED"/>
    <property type="match status" value="1"/>
</dbReference>
<dbReference type="InterPro" id="IPR043145">
    <property type="entry name" value="Znf_ZZ_sf"/>
</dbReference>
<dbReference type="InterPro" id="IPR018359">
    <property type="entry name" value="Bromodomain_CS"/>
</dbReference>
<keyword evidence="13" id="KW-0804">Transcription</keyword>
<dbReference type="PRINTS" id="PR00503">
    <property type="entry name" value="BROMODOMAIN"/>
</dbReference>
<accession>A0A1I8EXJ9</accession>
<feature type="compositionally biased region" description="Low complexity" evidence="19">
    <location>
        <begin position="98"/>
        <end position="109"/>
    </location>
</feature>
<keyword evidence="15" id="KW-0012">Acyltransferase</keyword>
<feature type="compositionally biased region" description="Polar residues" evidence="19">
    <location>
        <begin position="450"/>
        <end position="482"/>
    </location>
</feature>
<feature type="compositionally biased region" description="Polar residues" evidence="19">
    <location>
        <begin position="1818"/>
        <end position="1835"/>
    </location>
</feature>
<feature type="compositionally biased region" description="Polar residues" evidence="19">
    <location>
        <begin position="2001"/>
        <end position="2015"/>
    </location>
</feature>
<feature type="region of interest" description="Disordered" evidence="19">
    <location>
        <begin position="1803"/>
        <end position="1835"/>
    </location>
</feature>
<dbReference type="InterPro" id="IPR000433">
    <property type="entry name" value="Znf_ZZ"/>
</dbReference>
<dbReference type="PROSITE" id="PS50952">
    <property type="entry name" value="KIX"/>
    <property type="match status" value="1"/>
</dbReference>
<feature type="region of interest" description="Disordered" evidence="19">
    <location>
        <begin position="1347"/>
        <end position="1406"/>
    </location>
</feature>
<evidence type="ECO:0000256" key="12">
    <source>
        <dbReference type="ARBA" id="ARBA00023159"/>
    </source>
</evidence>
<feature type="compositionally biased region" description="Low complexity" evidence="19">
    <location>
        <begin position="2016"/>
        <end position="2028"/>
    </location>
</feature>
<evidence type="ECO:0000256" key="16">
    <source>
        <dbReference type="ARBA" id="ARBA00048017"/>
    </source>
</evidence>
<dbReference type="InterPro" id="IPR010303">
    <property type="entry name" value="RING_CBP-p300"/>
</dbReference>
<evidence type="ECO:0000259" key="22">
    <source>
        <dbReference type="PROSITE" id="PS50952"/>
    </source>
</evidence>
<dbReference type="InterPro" id="IPR013083">
    <property type="entry name" value="Znf_RING/FYVE/PHD"/>
</dbReference>
<keyword evidence="12" id="KW-0010">Activator</keyword>
<feature type="compositionally biased region" description="Low complexity" evidence="19">
    <location>
        <begin position="1935"/>
        <end position="1958"/>
    </location>
</feature>
<dbReference type="InterPro" id="IPR035898">
    <property type="entry name" value="TAZ_dom_sf"/>
</dbReference>
<dbReference type="SMART" id="SM00297">
    <property type="entry name" value="BROMO"/>
    <property type="match status" value="1"/>
</dbReference>
<dbReference type="InterPro" id="IPR056484">
    <property type="entry name" value="PHD_P300"/>
</dbReference>
<feature type="region of interest" description="Disordered" evidence="19">
    <location>
        <begin position="374"/>
        <end position="484"/>
    </location>
</feature>
<evidence type="ECO:0000256" key="6">
    <source>
        <dbReference type="ARBA" id="ARBA00022737"/>
    </source>
</evidence>
<dbReference type="Pfam" id="PF08214">
    <property type="entry name" value="HAT_KAT11"/>
    <property type="match status" value="1"/>
</dbReference>
<feature type="zinc finger region" description="TAZ-type" evidence="18">
    <location>
        <begin position="1554"/>
        <end position="1635"/>
    </location>
</feature>
<feature type="domain" description="Bromo" evidence="20">
    <location>
        <begin position="882"/>
        <end position="954"/>
    </location>
</feature>
<proteinExistence type="predicted"/>
<dbReference type="GO" id="GO:0004402">
    <property type="term" value="F:histone acetyltransferase activity"/>
    <property type="evidence" value="ECO:0007669"/>
    <property type="project" value="InterPro"/>
</dbReference>
<comment type="catalytic activity">
    <reaction evidence="16">
        <text>L-lysyl-[protein] + acetyl-CoA = N(6)-acetyl-L-lysyl-[protein] + CoA + H(+)</text>
        <dbReference type="Rhea" id="RHEA:45948"/>
        <dbReference type="Rhea" id="RHEA-COMP:9752"/>
        <dbReference type="Rhea" id="RHEA-COMP:10731"/>
        <dbReference type="ChEBI" id="CHEBI:15378"/>
        <dbReference type="ChEBI" id="CHEBI:29969"/>
        <dbReference type="ChEBI" id="CHEBI:57287"/>
        <dbReference type="ChEBI" id="CHEBI:57288"/>
        <dbReference type="ChEBI" id="CHEBI:61930"/>
        <dbReference type="EC" id="2.3.1.48"/>
    </reaction>
</comment>
<dbReference type="SUPFAM" id="SSF57850">
    <property type="entry name" value="RING/U-box"/>
    <property type="match status" value="1"/>
</dbReference>
<dbReference type="PROSITE" id="PS51727">
    <property type="entry name" value="CBP_P300_HAT"/>
    <property type="match status" value="1"/>
</dbReference>
<feature type="domain" description="TAZ-type" evidence="21">
    <location>
        <begin position="1554"/>
        <end position="1635"/>
    </location>
</feature>
<evidence type="ECO:0000259" key="20">
    <source>
        <dbReference type="PROSITE" id="PS50014"/>
    </source>
</evidence>
<dbReference type="WBParaSite" id="maker-PairedContig_5996-snap-gene-3.5-mRNA-1">
    <property type="protein sequence ID" value="maker-PairedContig_5996-snap-gene-3.5-mRNA-1"/>
    <property type="gene ID" value="maker-PairedContig_5996-snap-gene-3.5"/>
</dbReference>
<evidence type="ECO:0000259" key="21">
    <source>
        <dbReference type="PROSITE" id="PS50134"/>
    </source>
</evidence>
<dbReference type="GO" id="GO:0005667">
    <property type="term" value="C:transcription regulator complex"/>
    <property type="evidence" value="ECO:0007669"/>
    <property type="project" value="TreeGrafter"/>
</dbReference>
<dbReference type="SUPFAM" id="SSF47040">
    <property type="entry name" value="Kix domain of CBP (creb binding protein)"/>
    <property type="match status" value="1"/>
</dbReference>
<dbReference type="SMART" id="SM01250">
    <property type="entry name" value="KAT11"/>
    <property type="match status" value="1"/>
</dbReference>
<dbReference type="PANTHER" id="PTHR13808:SF1">
    <property type="entry name" value="HISTONE ACETYLTRANSFERASE"/>
    <property type="match status" value="1"/>
</dbReference>
<feature type="compositionally biased region" description="Low complexity" evidence="19">
    <location>
        <begin position="1978"/>
        <end position="1992"/>
    </location>
</feature>
<evidence type="ECO:0000256" key="19">
    <source>
        <dbReference type="SAM" id="MobiDB-lite"/>
    </source>
</evidence>
<evidence type="ECO:0000256" key="9">
    <source>
        <dbReference type="ARBA" id="ARBA00022853"/>
    </source>
</evidence>
<dbReference type="PROSITE" id="PS50014">
    <property type="entry name" value="BROMODOMAIN_2"/>
    <property type="match status" value="1"/>
</dbReference>
<dbReference type="SMART" id="SM00551">
    <property type="entry name" value="ZnF_TAZ"/>
    <property type="match status" value="2"/>
</dbReference>
<keyword evidence="11 17" id="KW-0103">Bromodomain</keyword>
<dbReference type="Pfam" id="PF23570">
    <property type="entry name" value="PHD_P300"/>
    <property type="match status" value="1"/>
</dbReference>
<keyword evidence="14" id="KW-0539">Nucleus</keyword>
<dbReference type="InterPro" id="IPR013178">
    <property type="entry name" value="Histone_AcTrfase_Rtt109/CBP"/>
</dbReference>
<dbReference type="GO" id="GO:0031490">
    <property type="term" value="F:chromatin DNA binding"/>
    <property type="evidence" value="ECO:0007669"/>
    <property type="project" value="TreeGrafter"/>
</dbReference>
<dbReference type="Pfam" id="PF00439">
    <property type="entry name" value="Bromodomain"/>
    <property type="match status" value="1"/>
</dbReference>
<feature type="compositionally biased region" description="Polar residues" evidence="19">
    <location>
        <begin position="757"/>
        <end position="770"/>
    </location>
</feature>
<feature type="compositionally biased region" description="Polar residues" evidence="19">
    <location>
        <begin position="85"/>
        <end position="97"/>
    </location>
</feature>
<feature type="compositionally biased region" description="Basic and acidic residues" evidence="19">
    <location>
        <begin position="1373"/>
        <end position="1382"/>
    </location>
</feature>
<evidence type="ECO:0000256" key="1">
    <source>
        <dbReference type="ARBA" id="ARBA00004123"/>
    </source>
</evidence>
<organism evidence="24">
    <name type="scientific">Wuchereria bancrofti</name>
    <dbReference type="NCBI Taxonomy" id="6293"/>
    <lineage>
        <taxon>Eukaryota</taxon>
        <taxon>Metazoa</taxon>
        <taxon>Ecdysozoa</taxon>
        <taxon>Nematoda</taxon>
        <taxon>Chromadorea</taxon>
        <taxon>Rhabditida</taxon>
        <taxon>Spirurina</taxon>
        <taxon>Spiruromorpha</taxon>
        <taxon>Filarioidea</taxon>
        <taxon>Onchocercidae</taxon>
        <taxon>Wuchereria</taxon>
    </lineage>
</organism>
<evidence type="ECO:0000256" key="15">
    <source>
        <dbReference type="ARBA" id="ARBA00023315"/>
    </source>
</evidence>
<dbReference type="Pfam" id="PF06001">
    <property type="entry name" value="RING_CBP-p300"/>
    <property type="match status" value="1"/>
</dbReference>
<dbReference type="GO" id="GO:0003713">
    <property type="term" value="F:transcription coactivator activity"/>
    <property type="evidence" value="ECO:0007669"/>
    <property type="project" value="TreeGrafter"/>
</dbReference>
<dbReference type="GO" id="GO:0045944">
    <property type="term" value="P:positive regulation of transcription by RNA polymerase II"/>
    <property type="evidence" value="ECO:0007669"/>
    <property type="project" value="TreeGrafter"/>
</dbReference>
<feature type="compositionally biased region" description="Polar residues" evidence="19">
    <location>
        <begin position="2068"/>
        <end position="2086"/>
    </location>
</feature>
<keyword evidence="10" id="KW-0805">Transcription regulation</keyword>
<keyword evidence="9" id="KW-0156">Chromatin regulator</keyword>
<evidence type="ECO:0000259" key="23">
    <source>
        <dbReference type="PROSITE" id="PS51727"/>
    </source>
</evidence>
<keyword evidence="3" id="KW-0488">Methylation</keyword>
<dbReference type="PROSITE" id="PS00633">
    <property type="entry name" value="BROMODOMAIN_1"/>
    <property type="match status" value="1"/>
</dbReference>
<keyword evidence="5 18" id="KW-0479">Metal-binding</keyword>
<feature type="region of interest" description="Disordered" evidence="19">
    <location>
        <begin position="751"/>
        <end position="770"/>
    </location>
</feature>
<feature type="compositionally biased region" description="Basic and acidic residues" evidence="19">
    <location>
        <begin position="1347"/>
        <end position="1360"/>
    </location>
</feature>
<feature type="domain" description="CBP/p300-type HAT" evidence="23">
    <location>
        <begin position="1113"/>
        <end position="1497"/>
    </location>
</feature>
<evidence type="ECO:0000256" key="18">
    <source>
        <dbReference type="PROSITE-ProRule" id="PRU00203"/>
    </source>
</evidence>
<dbReference type="Gene3D" id="1.10.246.20">
    <property type="entry name" value="Coactivator CBP, KIX domain"/>
    <property type="match status" value="1"/>
</dbReference>
<dbReference type="SUPFAM" id="SSF57933">
    <property type="entry name" value="TAZ domain"/>
    <property type="match status" value="2"/>
</dbReference>
<feature type="domain" description="TAZ-type" evidence="21">
    <location>
        <begin position="482"/>
        <end position="571"/>
    </location>
</feature>
<feature type="region of interest" description="Disordered" evidence="19">
    <location>
        <begin position="579"/>
        <end position="603"/>
    </location>
</feature>
<keyword evidence="4" id="KW-0808">Transferase</keyword>
<evidence type="ECO:0000256" key="4">
    <source>
        <dbReference type="ARBA" id="ARBA00022679"/>
    </source>
</evidence>
<dbReference type="Pfam" id="PF02135">
    <property type="entry name" value="zf-TAZ"/>
    <property type="match status" value="2"/>
</dbReference>
<feature type="compositionally biased region" description="Polar residues" evidence="19">
    <location>
        <begin position="41"/>
        <end position="76"/>
    </location>
</feature>
<name>A0A1I8EXJ9_WUCBA</name>
<feature type="compositionally biased region" description="Basic residues" evidence="19">
    <location>
        <begin position="1383"/>
        <end position="1404"/>
    </location>
</feature>
<feature type="region of interest" description="Disordered" evidence="19">
    <location>
        <begin position="1927"/>
        <end position="1958"/>
    </location>
</feature>
<reference evidence="24" key="1">
    <citation type="submission" date="2016-11" db="UniProtKB">
        <authorList>
            <consortium name="WormBaseParasite"/>
        </authorList>
    </citation>
    <scope>IDENTIFICATION</scope>
    <source>
        <strain evidence="24">pt0022</strain>
    </source>
</reference>
<dbReference type="Gene3D" id="1.20.1020.10">
    <property type="entry name" value="TAZ domain"/>
    <property type="match status" value="2"/>
</dbReference>